<evidence type="ECO:0008006" key="4">
    <source>
        <dbReference type="Google" id="ProtNLM"/>
    </source>
</evidence>
<feature type="signal peptide" evidence="1">
    <location>
        <begin position="1"/>
        <end position="16"/>
    </location>
</feature>
<keyword evidence="3" id="KW-1185">Reference proteome</keyword>
<accession>A0A5C6NZ44</accession>
<evidence type="ECO:0000313" key="2">
    <source>
        <dbReference type="EMBL" id="TWW72553.1"/>
    </source>
</evidence>
<keyword evidence="1" id="KW-0732">Signal</keyword>
<evidence type="ECO:0000256" key="1">
    <source>
        <dbReference type="SAM" id="SignalP"/>
    </source>
</evidence>
<dbReference type="InterPro" id="IPR013783">
    <property type="entry name" value="Ig-like_fold"/>
</dbReference>
<protein>
    <recommendedName>
        <fullName evidence="4">Ig-like domain-containing protein</fullName>
    </recommendedName>
</protein>
<dbReference type="AlphaFoldDB" id="A0A5C6NZ44"/>
<gene>
    <name evidence="2" type="ORF">D4764_16G0010500</name>
</gene>
<feature type="chain" id="PRO_5022765070" description="Ig-like domain-containing protein" evidence="1">
    <location>
        <begin position="17"/>
        <end position="154"/>
    </location>
</feature>
<dbReference type="EMBL" id="RHFK02000008">
    <property type="protein sequence ID" value="TWW72553.1"/>
    <property type="molecule type" value="Genomic_DNA"/>
</dbReference>
<evidence type="ECO:0000313" key="3">
    <source>
        <dbReference type="Proteomes" id="UP000324091"/>
    </source>
</evidence>
<dbReference type="InterPro" id="IPR036179">
    <property type="entry name" value="Ig-like_dom_sf"/>
</dbReference>
<dbReference type="Proteomes" id="UP000324091">
    <property type="component" value="Chromosome 16"/>
</dbReference>
<comment type="caution">
    <text evidence="2">The sequence shown here is derived from an EMBL/GenBank/DDBJ whole genome shotgun (WGS) entry which is preliminary data.</text>
</comment>
<proteinExistence type="predicted"/>
<dbReference type="SUPFAM" id="SSF48726">
    <property type="entry name" value="Immunoglobulin"/>
    <property type="match status" value="1"/>
</dbReference>
<organism evidence="2 3">
    <name type="scientific">Takifugu flavidus</name>
    <name type="common">sansaifugu</name>
    <dbReference type="NCBI Taxonomy" id="433684"/>
    <lineage>
        <taxon>Eukaryota</taxon>
        <taxon>Metazoa</taxon>
        <taxon>Chordata</taxon>
        <taxon>Craniata</taxon>
        <taxon>Vertebrata</taxon>
        <taxon>Euteleostomi</taxon>
        <taxon>Actinopterygii</taxon>
        <taxon>Neopterygii</taxon>
        <taxon>Teleostei</taxon>
        <taxon>Neoteleostei</taxon>
        <taxon>Acanthomorphata</taxon>
        <taxon>Eupercaria</taxon>
        <taxon>Tetraodontiformes</taxon>
        <taxon>Tetradontoidea</taxon>
        <taxon>Tetraodontidae</taxon>
        <taxon>Takifugu</taxon>
    </lineage>
</organism>
<reference evidence="2 3" key="1">
    <citation type="submission" date="2019-04" db="EMBL/GenBank/DDBJ databases">
        <title>Chromosome genome assembly for Takifugu flavidus.</title>
        <authorList>
            <person name="Xiao S."/>
        </authorList>
    </citation>
    <scope>NUCLEOTIDE SEQUENCE [LARGE SCALE GENOMIC DNA]</scope>
    <source>
        <strain evidence="2">HTHZ2018</strain>
        <tissue evidence="2">Muscle</tissue>
    </source>
</reference>
<dbReference type="Gene3D" id="2.60.40.10">
    <property type="entry name" value="Immunoglobulins"/>
    <property type="match status" value="1"/>
</dbReference>
<name>A0A5C6NZ44_9TELE</name>
<sequence length="154" mass="16447">MIVPILYLSLLHTGFTVLVLQSGGQLSPPGGAVTLGCRLGSGVGMSSFTMFWYRQNSHTAALEFVAKDCQPRTAAPTTVLLITVMQPQQPVAQISADDHRQEGTGSRVTNLGCSSTCKTLLGNQNHFLLGTLRSLLDIPIPILTGLQLWSGDPQ</sequence>